<dbReference type="PANTHER" id="PTHR30151">
    <property type="entry name" value="ALKANE SULFONATE ABC TRANSPORTER-RELATED, MEMBRANE SUBUNIT"/>
    <property type="match status" value="1"/>
</dbReference>
<dbReference type="PROSITE" id="PS50928">
    <property type="entry name" value="ABC_TM1"/>
    <property type="match status" value="1"/>
</dbReference>
<dbReference type="CDD" id="cd06261">
    <property type="entry name" value="TM_PBP2"/>
    <property type="match status" value="1"/>
</dbReference>
<gene>
    <name evidence="9" type="ORF">DSCO28_16800</name>
</gene>
<comment type="similarity">
    <text evidence="7">Belongs to the binding-protein-dependent transport system permease family.</text>
</comment>
<reference evidence="9 10" key="1">
    <citation type="submission" date="2019-11" db="EMBL/GenBank/DDBJ databases">
        <title>Comparative genomics of hydrocarbon-degrading Desulfosarcina strains.</title>
        <authorList>
            <person name="Watanabe M."/>
            <person name="Kojima H."/>
            <person name="Fukui M."/>
        </authorList>
    </citation>
    <scope>NUCLEOTIDE SEQUENCE [LARGE SCALE GENOMIC DNA]</scope>
    <source>
        <strain evidence="9 10">28bB2T</strain>
    </source>
</reference>
<dbReference type="InterPro" id="IPR035906">
    <property type="entry name" value="MetI-like_sf"/>
</dbReference>
<feature type="transmembrane region" description="Helical" evidence="7">
    <location>
        <begin position="56"/>
        <end position="74"/>
    </location>
</feature>
<sequence length="191" mass="21039">MVATLTGIAFGIAMGRNRILSRITRPGVYVLQLVPGLAWIPVALLLFGVGERTTAFMIWVTAFAPIVMNVNDGVQRVDFNTIRAARMLGSKRIHFLWRLLLPASLPQIITGLRVGLGNSWRVVVAAEMVVGTGTGLGYTIIQSRWSMDYAAAFVCIMIICFFGLAFEHLLLGTLERRALARRGLSFKDMTP</sequence>
<comment type="subcellular location">
    <subcellularLocation>
        <location evidence="1 7">Cell membrane</location>
        <topology evidence="1 7">Multi-pass membrane protein</topology>
    </subcellularLocation>
</comment>
<dbReference type="GO" id="GO:0005886">
    <property type="term" value="C:plasma membrane"/>
    <property type="evidence" value="ECO:0007669"/>
    <property type="project" value="UniProtKB-SubCell"/>
</dbReference>
<feature type="transmembrane region" description="Helical" evidence="7">
    <location>
        <begin position="95"/>
        <end position="116"/>
    </location>
</feature>
<feature type="domain" description="ABC transmembrane type-1" evidence="8">
    <location>
        <begin position="1"/>
        <end position="170"/>
    </location>
</feature>
<dbReference type="Proteomes" id="UP000425960">
    <property type="component" value="Chromosome"/>
</dbReference>
<keyword evidence="5 7" id="KW-1133">Transmembrane helix</keyword>
<accession>A0A5K7ZIB5</accession>
<evidence type="ECO:0000313" key="9">
    <source>
        <dbReference type="EMBL" id="BBO81114.1"/>
    </source>
</evidence>
<evidence type="ECO:0000256" key="2">
    <source>
        <dbReference type="ARBA" id="ARBA00022448"/>
    </source>
</evidence>
<keyword evidence="3" id="KW-1003">Cell membrane</keyword>
<dbReference type="PANTHER" id="PTHR30151:SF0">
    <property type="entry name" value="ABC TRANSPORTER PERMEASE PROTEIN MJ0413-RELATED"/>
    <property type="match status" value="1"/>
</dbReference>
<feature type="transmembrane region" description="Helical" evidence="7">
    <location>
        <begin position="148"/>
        <end position="166"/>
    </location>
</feature>
<evidence type="ECO:0000256" key="5">
    <source>
        <dbReference type="ARBA" id="ARBA00022989"/>
    </source>
</evidence>
<protein>
    <recommendedName>
        <fullName evidence="8">ABC transmembrane type-1 domain-containing protein</fullName>
    </recommendedName>
</protein>
<evidence type="ECO:0000256" key="3">
    <source>
        <dbReference type="ARBA" id="ARBA00022475"/>
    </source>
</evidence>
<dbReference type="GO" id="GO:0055085">
    <property type="term" value="P:transmembrane transport"/>
    <property type="evidence" value="ECO:0007669"/>
    <property type="project" value="InterPro"/>
</dbReference>
<evidence type="ECO:0000256" key="6">
    <source>
        <dbReference type="ARBA" id="ARBA00023136"/>
    </source>
</evidence>
<keyword evidence="6 7" id="KW-0472">Membrane</keyword>
<dbReference type="Pfam" id="PF00528">
    <property type="entry name" value="BPD_transp_1"/>
    <property type="match status" value="1"/>
</dbReference>
<dbReference type="InterPro" id="IPR000515">
    <property type="entry name" value="MetI-like"/>
</dbReference>
<dbReference type="AlphaFoldDB" id="A0A5K7ZIB5"/>
<proteinExistence type="inferred from homology"/>
<evidence type="ECO:0000259" key="8">
    <source>
        <dbReference type="PROSITE" id="PS50928"/>
    </source>
</evidence>
<evidence type="ECO:0000256" key="7">
    <source>
        <dbReference type="RuleBase" id="RU363032"/>
    </source>
</evidence>
<evidence type="ECO:0000256" key="4">
    <source>
        <dbReference type="ARBA" id="ARBA00022692"/>
    </source>
</evidence>
<keyword evidence="2 7" id="KW-0813">Transport</keyword>
<dbReference type="SUPFAM" id="SSF161098">
    <property type="entry name" value="MetI-like"/>
    <property type="match status" value="1"/>
</dbReference>
<evidence type="ECO:0000313" key="10">
    <source>
        <dbReference type="Proteomes" id="UP000425960"/>
    </source>
</evidence>
<feature type="transmembrane region" description="Helical" evidence="7">
    <location>
        <begin position="28"/>
        <end position="50"/>
    </location>
</feature>
<organism evidence="9 10">
    <name type="scientific">Desulfosarcina ovata subsp. sediminis</name>
    <dbReference type="NCBI Taxonomy" id="885957"/>
    <lineage>
        <taxon>Bacteria</taxon>
        <taxon>Pseudomonadati</taxon>
        <taxon>Thermodesulfobacteriota</taxon>
        <taxon>Desulfobacteria</taxon>
        <taxon>Desulfobacterales</taxon>
        <taxon>Desulfosarcinaceae</taxon>
        <taxon>Desulfosarcina</taxon>
    </lineage>
</organism>
<name>A0A5K7ZIB5_9BACT</name>
<keyword evidence="4 7" id="KW-0812">Transmembrane</keyword>
<dbReference type="Gene3D" id="1.10.3720.10">
    <property type="entry name" value="MetI-like"/>
    <property type="match status" value="1"/>
</dbReference>
<evidence type="ECO:0000256" key="1">
    <source>
        <dbReference type="ARBA" id="ARBA00004651"/>
    </source>
</evidence>
<dbReference type="EMBL" id="AP021876">
    <property type="protein sequence ID" value="BBO81114.1"/>
    <property type="molecule type" value="Genomic_DNA"/>
</dbReference>
<dbReference type="KEGG" id="dov:DSCO28_16800"/>